<dbReference type="Gene3D" id="3.10.580.10">
    <property type="entry name" value="CBS-domain"/>
    <property type="match status" value="1"/>
</dbReference>
<dbReference type="STRING" id="1806994.A0A507CB21"/>
<proteinExistence type="inferred from homology"/>
<evidence type="ECO:0000256" key="7">
    <source>
        <dbReference type="ARBA" id="ARBA00023122"/>
    </source>
</evidence>
<feature type="domain" description="CBS" evidence="13">
    <location>
        <begin position="683"/>
        <end position="741"/>
    </location>
</feature>
<feature type="region of interest" description="Disordered" evidence="12">
    <location>
        <begin position="1"/>
        <end position="34"/>
    </location>
</feature>
<feature type="transmembrane region" description="Helical" evidence="11">
    <location>
        <begin position="136"/>
        <end position="157"/>
    </location>
</feature>
<keyword evidence="9 11" id="KW-0868">Chloride</keyword>
<keyword evidence="7 10" id="KW-0129">CBS domain</keyword>
<dbReference type="GeneID" id="42002678"/>
<evidence type="ECO:0000256" key="11">
    <source>
        <dbReference type="RuleBase" id="RU361221"/>
    </source>
</evidence>
<evidence type="ECO:0000256" key="5">
    <source>
        <dbReference type="ARBA" id="ARBA00022989"/>
    </source>
</evidence>
<feature type="transmembrane region" description="Helical" evidence="11">
    <location>
        <begin position="89"/>
        <end position="112"/>
    </location>
</feature>
<dbReference type="Pfam" id="PF00654">
    <property type="entry name" value="Voltage_CLC"/>
    <property type="match status" value="1"/>
</dbReference>
<feature type="transmembrane region" description="Helical" evidence="11">
    <location>
        <begin position="258"/>
        <end position="277"/>
    </location>
</feature>
<dbReference type="Pfam" id="PF00571">
    <property type="entry name" value="CBS"/>
    <property type="match status" value="2"/>
</dbReference>
<feature type="compositionally biased region" description="Polar residues" evidence="12">
    <location>
        <begin position="912"/>
        <end position="921"/>
    </location>
</feature>
<accession>A0A507CB21</accession>
<dbReference type="PRINTS" id="PR00762">
    <property type="entry name" value="CLCHANNEL"/>
</dbReference>
<feature type="transmembrane region" description="Helical" evidence="11">
    <location>
        <begin position="629"/>
        <end position="649"/>
    </location>
</feature>
<feature type="transmembrane region" description="Helical" evidence="11">
    <location>
        <begin position="597"/>
        <end position="623"/>
    </location>
</feature>
<dbReference type="PANTHER" id="PTHR11689">
    <property type="entry name" value="CHLORIDE CHANNEL PROTEIN CLC FAMILY MEMBER"/>
    <property type="match status" value="1"/>
</dbReference>
<keyword evidence="4" id="KW-0677">Repeat</keyword>
<feature type="transmembrane region" description="Helical" evidence="11">
    <location>
        <begin position="187"/>
        <end position="206"/>
    </location>
</feature>
<evidence type="ECO:0000259" key="13">
    <source>
        <dbReference type="PROSITE" id="PS51371"/>
    </source>
</evidence>
<dbReference type="InterPro" id="IPR051280">
    <property type="entry name" value="Cl-channel/antiporter"/>
</dbReference>
<keyword evidence="15" id="KW-1185">Reference proteome</keyword>
<dbReference type="AlphaFoldDB" id="A0A507CB21"/>
<dbReference type="PROSITE" id="PS51371">
    <property type="entry name" value="CBS"/>
    <property type="match status" value="2"/>
</dbReference>
<evidence type="ECO:0000256" key="9">
    <source>
        <dbReference type="ARBA" id="ARBA00023214"/>
    </source>
</evidence>
<protein>
    <recommendedName>
        <fullName evidence="11">Chloride channel protein</fullName>
    </recommendedName>
</protein>
<feature type="transmembrane region" description="Helical" evidence="11">
    <location>
        <begin position="390"/>
        <end position="410"/>
    </location>
</feature>
<dbReference type="InterPro" id="IPR046342">
    <property type="entry name" value="CBS_dom_sf"/>
</dbReference>
<dbReference type="InterPro" id="IPR000644">
    <property type="entry name" value="CBS_dom"/>
</dbReference>
<feature type="region of interest" description="Disordered" evidence="12">
    <location>
        <begin position="894"/>
        <end position="921"/>
    </location>
</feature>
<evidence type="ECO:0000256" key="10">
    <source>
        <dbReference type="PROSITE-ProRule" id="PRU00703"/>
    </source>
</evidence>
<dbReference type="InterPro" id="IPR014743">
    <property type="entry name" value="Cl-channel_core"/>
</dbReference>
<dbReference type="GO" id="GO:0016020">
    <property type="term" value="C:membrane"/>
    <property type="evidence" value="ECO:0007669"/>
    <property type="project" value="UniProtKB-SubCell"/>
</dbReference>
<dbReference type="InterPro" id="IPR001807">
    <property type="entry name" value="ClC"/>
</dbReference>
<name>A0A507CB21_9FUNG</name>
<dbReference type="GO" id="GO:0005254">
    <property type="term" value="F:chloride channel activity"/>
    <property type="evidence" value="ECO:0007669"/>
    <property type="project" value="UniProtKB-UniRule"/>
</dbReference>
<evidence type="ECO:0000256" key="8">
    <source>
        <dbReference type="ARBA" id="ARBA00023136"/>
    </source>
</evidence>
<feature type="transmembrane region" description="Helical" evidence="11">
    <location>
        <begin position="297"/>
        <end position="318"/>
    </location>
</feature>
<dbReference type="PANTHER" id="PTHR11689:SF136">
    <property type="entry name" value="H(+)_CL(-) EXCHANGE TRANSPORTER 7"/>
    <property type="match status" value="1"/>
</dbReference>
<feature type="compositionally biased region" description="Basic and acidic residues" evidence="12">
    <location>
        <begin position="894"/>
        <end position="909"/>
    </location>
</feature>
<feature type="compositionally biased region" description="Polar residues" evidence="12">
    <location>
        <begin position="12"/>
        <end position="29"/>
    </location>
</feature>
<keyword evidence="8 11" id="KW-0472">Membrane</keyword>
<gene>
    <name evidence="14" type="ORF">SmJEL517_g01453</name>
</gene>
<sequence>MIEPPLGPEAGPSQSPSPSTSNLKKTFPSSEFRRRSHEMLAAPKKEYEKKLKKANTYEASSLDFEEPDNDLLRQHYAKQTSKDNITHDLMGYVVVLVIAILTASVRLLIYYITEKVLDWRAKGFVAYFALNEPGNAWGFAFGTSLLFALPASVLCLIEPQAAGSGMPEVLAYLNGVSMMKYTTFKTLIIKALGMMGIVSAGLFSGFEGPMSHVGSIIGILVTKSIRKSAILSSLFYGQKASELRGDTANILRVAEKRIIRIFASTGAAIGLASAFHAPLAGTLFVVEEAASFFEMDLIIRTLFASLVAYFLVGMIGLLQKGQGIQNIKHISQAAYSVFAVNVSCSTSLAFQDILMLISMGVFFGICGHYYNKTIVYIREIRAKRMVPHPYLRLLEVVIVCLITSLIVIFVPRTELFGSCTSPINAVQHVQEAINNKNCQATCSNDLNAVISNNPGCLTNVCLPDTLFESYSEALFGIFNTAALTCPNLTAEAQLTYQGIMNISTVAAAFKPEDVELLAGDETDTCYWEIASLLFASPGTLAMFALLYIALSLLVHGIALPTDLIVPNLIIGATAGRLLGMLTNWFKLRLGQTLVDPGAYSLLGMAGFWSGTSRLLVTVILIGLESTFDLNYLPALLVVCIIATIVGNSLGGSMYHLEIHSQNLPFLAYEPPHHLHTITINTLMSRPIMTLPPLASVLEIANVLKHCTHCGFPIVNERREVLGLVLRSQLSRKLWGVNATPSKDDDMIDISLIMNESPCTIAEGATASKAYISFRTLALRHMLVIDHRHQLVGMITRKDFLNKAHGLGDHHLRGTIRRHHSTVVQPDSDAESPPNGRGTLMYRSRPSSIMRDNNVMPVISEVSPTTPTYNHEMVDVQRTRSGFVTATVLPEPMHAEPIDEPIDHGPRQEADLSESNLLDKST</sequence>
<keyword evidence="6 11" id="KW-0406">Ion transport</keyword>
<keyword evidence="3 11" id="KW-0812">Transmembrane</keyword>
<comment type="caution">
    <text evidence="14">The sequence shown here is derived from an EMBL/GenBank/DDBJ whole genome shotgun (WGS) entry which is preliminary data.</text>
</comment>
<feature type="domain" description="CBS" evidence="13">
    <location>
        <begin position="753"/>
        <end position="811"/>
    </location>
</feature>
<comment type="similarity">
    <text evidence="11">Belongs to the chloride channel (TC 2.A.49) family.</text>
</comment>
<dbReference type="OrthoDB" id="428525at2759"/>
<evidence type="ECO:0000256" key="3">
    <source>
        <dbReference type="ARBA" id="ARBA00022692"/>
    </source>
</evidence>
<evidence type="ECO:0000256" key="1">
    <source>
        <dbReference type="ARBA" id="ARBA00004141"/>
    </source>
</evidence>
<keyword evidence="2 11" id="KW-0813">Transport</keyword>
<dbReference type="SMART" id="SM00116">
    <property type="entry name" value="CBS"/>
    <property type="match status" value="2"/>
</dbReference>
<evidence type="ECO:0000256" key="2">
    <source>
        <dbReference type="ARBA" id="ARBA00022448"/>
    </source>
</evidence>
<dbReference type="EMBL" id="QEAO01000005">
    <property type="protein sequence ID" value="TPX36379.1"/>
    <property type="molecule type" value="Genomic_DNA"/>
</dbReference>
<dbReference type="Proteomes" id="UP000319731">
    <property type="component" value="Unassembled WGS sequence"/>
</dbReference>
<comment type="subcellular location">
    <subcellularLocation>
        <location evidence="1 11">Membrane</location>
        <topology evidence="1 11">Multi-pass membrane protein</topology>
    </subcellularLocation>
</comment>
<keyword evidence="5 11" id="KW-1133">Transmembrane helix</keyword>
<evidence type="ECO:0000313" key="14">
    <source>
        <dbReference type="EMBL" id="TPX36379.1"/>
    </source>
</evidence>
<feature type="transmembrane region" description="Helical" evidence="11">
    <location>
        <begin position="540"/>
        <end position="558"/>
    </location>
</feature>
<organism evidence="14 15">
    <name type="scientific">Synchytrium microbalum</name>
    <dbReference type="NCBI Taxonomy" id="1806994"/>
    <lineage>
        <taxon>Eukaryota</taxon>
        <taxon>Fungi</taxon>
        <taxon>Fungi incertae sedis</taxon>
        <taxon>Chytridiomycota</taxon>
        <taxon>Chytridiomycota incertae sedis</taxon>
        <taxon>Chytridiomycetes</taxon>
        <taxon>Synchytriales</taxon>
        <taxon>Synchytriaceae</taxon>
        <taxon>Synchytrium</taxon>
    </lineage>
</organism>
<evidence type="ECO:0000313" key="15">
    <source>
        <dbReference type="Proteomes" id="UP000319731"/>
    </source>
</evidence>
<dbReference type="CDD" id="cd04591">
    <property type="entry name" value="CBS_pair_voltage-gated_CLC_euk_bac"/>
    <property type="match status" value="1"/>
</dbReference>
<dbReference type="Gene3D" id="1.10.3080.10">
    <property type="entry name" value="Clc chloride channel"/>
    <property type="match status" value="1"/>
</dbReference>
<evidence type="ECO:0000256" key="12">
    <source>
        <dbReference type="SAM" id="MobiDB-lite"/>
    </source>
</evidence>
<dbReference type="SUPFAM" id="SSF81340">
    <property type="entry name" value="Clc chloride channel"/>
    <property type="match status" value="1"/>
</dbReference>
<evidence type="ECO:0000256" key="6">
    <source>
        <dbReference type="ARBA" id="ARBA00023065"/>
    </source>
</evidence>
<evidence type="ECO:0000256" key="4">
    <source>
        <dbReference type="ARBA" id="ARBA00022737"/>
    </source>
</evidence>
<feature type="transmembrane region" description="Helical" evidence="11">
    <location>
        <begin position="564"/>
        <end position="585"/>
    </location>
</feature>
<reference evidence="14 15" key="1">
    <citation type="journal article" date="2019" name="Sci. Rep.">
        <title>Comparative genomics of chytrid fungi reveal insights into the obligate biotrophic and pathogenic lifestyle of Synchytrium endobioticum.</title>
        <authorList>
            <person name="van de Vossenberg B.T.L.H."/>
            <person name="Warris S."/>
            <person name="Nguyen H.D.T."/>
            <person name="van Gent-Pelzer M.P.E."/>
            <person name="Joly D.L."/>
            <person name="van de Geest H.C."/>
            <person name="Bonants P.J.M."/>
            <person name="Smith D.S."/>
            <person name="Levesque C.A."/>
            <person name="van der Lee T.A.J."/>
        </authorList>
    </citation>
    <scope>NUCLEOTIDE SEQUENCE [LARGE SCALE GENOMIC DNA]</scope>
    <source>
        <strain evidence="14 15">JEL517</strain>
    </source>
</reference>
<dbReference type="SUPFAM" id="SSF54631">
    <property type="entry name" value="CBS-domain pair"/>
    <property type="match status" value="1"/>
</dbReference>
<dbReference type="RefSeq" id="XP_031026692.1">
    <property type="nucleotide sequence ID" value="XM_031167381.1"/>
</dbReference>
<feature type="transmembrane region" description="Helical" evidence="11">
    <location>
        <begin position="353"/>
        <end position="370"/>
    </location>
</feature>